<evidence type="ECO:0000313" key="2">
    <source>
        <dbReference type="EMBL" id="KAF7379616.1"/>
    </source>
</evidence>
<dbReference type="Proteomes" id="UP000617340">
    <property type="component" value="Unassembled WGS sequence"/>
</dbReference>
<keyword evidence="1" id="KW-0732">Signal</keyword>
<accession>A0A834J1M4</accession>
<name>A0A834J1M4_VESGE</name>
<gene>
    <name evidence="2" type="ORF">HZH68_016564</name>
</gene>
<feature type="chain" id="PRO_5032797752" evidence="1">
    <location>
        <begin position="20"/>
        <end position="134"/>
    </location>
</feature>
<protein>
    <submittedName>
        <fullName evidence="2">Uncharacterized protein</fullName>
    </submittedName>
</protein>
<evidence type="ECO:0000313" key="3">
    <source>
        <dbReference type="Proteomes" id="UP000617340"/>
    </source>
</evidence>
<evidence type="ECO:0000256" key="1">
    <source>
        <dbReference type="SAM" id="SignalP"/>
    </source>
</evidence>
<sequence length="134" mass="14885">MSNIIMFFHYLFFITCGESVLRELRCALVEIQSKTGPVTVKVNQLPHFVAVTSECVLRELRCALVEIQSKTGPVTVKVNQLPHFVAVTGGIVSPLHDLQTLDNIYNSQIDFNISQVLPTQVPPLGGCYIWGPMN</sequence>
<comment type="caution">
    <text evidence="2">The sequence shown here is derived from an EMBL/GenBank/DDBJ whole genome shotgun (WGS) entry which is preliminary data.</text>
</comment>
<dbReference type="EMBL" id="JACSDZ010000024">
    <property type="protein sequence ID" value="KAF7379616.1"/>
    <property type="molecule type" value="Genomic_DNA"/>
</dbReference>
<dbReference type="AlphaFoldDB" id="A0A834J1M4"/>
<organism evidence="2 3">
    <name type="scientific">Vespula germanica</name>
    <name type="common">German yellow jacket</name>
    <name type="synonym">Paravespula germanica</name>
    <dbReference type="NCBI Taxonomy" id="30212"/>
    <lineage>
        <taxon>Eukaryota</taxon>
        <taxon>Metazoa</taxon>
        <taxon>Ecdysozoa</taxon>
        <taxon>Arthropoda</taxon>
        <taxon>Hexapoda</taxon>
        <taxon>Insecta</taxon>
        <taxon>Pterygota</taxon>
        <taxon>Neoptera</taxon>
        <taxon>Endopterygota</taxon>
        <taxon>Hymenoptera</taxon>
        <taxon>Apocrita</taxon>
        <taxon>Aculeata</taxon>
        <taxon>Vespoidea</taxon>
        <taxon>Vespidae</taxon>
        <taxon>Vespinae</taxon>
        <taxon>Vespula</taxon>
    </lineage>
</organism>
<proteinExistence type="predicted"/>
<keyword evidence="3" id="KW-1185">Reference proteome</keyword>
<feature type="signal peptide" evidence="1">
    <location>
        <begin position="1"/>
        <end position="19"/>
    </location>
</feature>
<reference evidence="2" key="1">
    <citation type="journal article" date="2020" name="G3 (Bethesda)">
        <title>High-Quality Assemblies for Three Invasive Social Wasps from the &lt;i&gt;Vespula&lt;/i&gt; Genus.</title>
        <authorList>
            <person name="Harrop T.W.R."/>
            <person name="Guhlin J."/>
            <person name="McLaughlin G.M."/>
            <person name="Permina E."/>
            <person name="Stockwell P."/>
            <person name="Gilligan J."/>
            <person name="Le Lec M.F."/>
            <person name="Gruber M.A.M."/>
            <person name="Quinn O."/>
            <person name="Lovegrove M."/>
            <person name="Duncan E.J."/>
            <person name="Remnant E.J."/>
            <person name="Van Eeckhoven J."/>
            <person name="Graham B."/>
            <person name="Knapp R.A."/>
            <person name="Langford K.W."/>
            <person name="Kronenberg Z."/>
            <person name="Press M.O."/>
            <person name="Eacker S.M."/>
            <person name="Wilson-Rankin E.E."/>
            <person name="Purcell J."/>
            <person name="Lester P.J."/>
            <person name="Dearden P.K."/>
        </authorList>
    </citation>
    <scope>NUCLEOTIDE SEQUENCE</scope>
    <source>
        <strain evidence="2">Linc-1</strain>
    </source>
</reference>